<dbReference type="PANTHER" id="PTHR18964:SF149">
    <property type="entry name" value="BIFUNCTIONAL UDP-N-ACETYLGLUCOSAMINE 2-EPIMERASE_N-ACETYLMANNOSAMINE KINASE"/>
    <property type="match status" value="1"/>
</dbReference>
<keyword evidence="3" id="KW-1185">Reference proteome</keyword>
<evidence type="ECO:0000313" key="3">
    <source>
        <dbReference type="Proteomes" id="UP000033900"/>
    </source>
</evidence>
<proteinExistence type="inferred from homology"/>
<dbReference type="Pfam" id="PF00480">
    <property type="entry name" value="ROK"/>
    <property type="match status" value="1"/>
</dbReference>
<dbReference type="InterPro" id="IPR000600">
    <property type="entry name" value="ROK"/>
</dbReference>
<protein>
    <submittedName>
        <fullName evidence="2">N-acetylglucosamine repressor</fullName>
    </submittedName>
</protein>
<dbReference type="Proteomes" id="UP000033900">
    <property type="component" value="Unassembled WGS sequence"/>
</dbReference>
<dbReference type="Pfam" id="PF13412">
    <property type="entry name" value="HTH_24"/>
    <property type="match status" value="1"/>
</dbReference>
<accession>A0A0M2HWJ2</accession>
<comment type="caution">
    <text evidence="2">The sequence shown here is derived from an EMBL/GenBank/DDBJ whole genome shotgun (WGS) entry which is preliminary data.</text>
</comment>
<evidence type="ECO:0000313" key="2">
    <source>
        <dbReference type="EMBL" id="KJL48808.1"/>
    </source>
</evidence>
<dbReference type="SUPFAM" id="SSF53067">
    <property type="entry name" value="Actin-like ATPase domain"/>
    <property type="match status" value="1"/>
</dbReference>
<gene>
    <name evidence="2" type="primary">nagC_2</name>
    <name evidence="2" type="ORF">RS84_00975</name>
</gene>
<dbReference type="InterPro" id="IPR036388">
    <property type="entry name" value="WH-like_DNA-bd_sf"/>
</dbReference>
<dbReference type="Gene3D" id="1.10.10.10">
    <property type="entry name" value="Winged helix-like DNA-binding domain superfamily/Winged helix DNA-binding domain"/>
    <property type="match status" value="1"/>
</dbReference>
<reference evidence="2 3" key="1">
    <citation type="submission" date="2015-02" db="EMBL/GenBank/DDBJ databases">
        <title>Draft genome sequences of ten Microbacterium spp. with emphasis on heavy metal contaminated environments.</title>
        <authorList>
            <person name="Corretto E."/>
        </authorList>
    </citation>
    <scope>NUCLEOTIDE SEQUENCE [LARGE SCALE GENOMIC DNA]</scope>
    <source>
        <strain evidence="2 3">SA35</strain>
    </source>
</reference>
<organism evidence="2 3">
    <name type="scientific">Microbacterium hydrocarbonoxydans</name>
    <dbReference type="NCBI Taxonomy" id="273678"/>
    <lineage>
        <taxon>Bacteria</taxon>
        <taxon>Bacillati</taxon>
        <taxon>Actinomycetota</taxon>
        <taxon>Actinomycetes</taxon>
        <taxon>Micrococcales</taxon>
        <taxon>Microbacteriaceae</taxon>
        <taxon>Microbacterium</taxon>
    </lineage>
</organism>
<dbReference type="CDD" id="cd23763">
    <property type="entry name" value="ASKHA_ATPase_ROK"/>
    <property type="match status" value="1"/>
</dbReference>
<dbReference type="InterPro" id="IPR036390">
    <property type="entry name" value="WH_DNA-bd_sf"/>
</dbReference>
<name>A0A0M2HWJ2_9MICO</name>
<comment type="similarity">
    <text evidence="1">Belongs to the ROK (NagC/XylR) family.</text>
</comment>
<dbReference type="Gene3D" id="3.30.420.40">
    <property type="match status" value="2"/>
</dbReference>
<evidence type="ECO:0000256" key="1">
    <source>
        <dbReference type="ARBA" id="ARBA00006479"/>
    </source>
</evidence>
<dbReference type="STRING" id="273678.RS84_00975"/>
<dbReference type="EMBL" id="JYJB01000006">
    <property type="protein sequence ID" value="KJL48808.1"/>
    <property type="molecule type" value="Genomic_DNA"/>
</dbReference>
<sequence length="395" mass="40416">MYDAMCQAGRTSIPGGITMARPIAGPQSLLRILNGRAILETLARRGPLTRAELMAATGLSRTAVTQVLRMLESADAVTPAGVDRDTRGPAAGRVALHPLLGLAAAVHVDHHAAHVTLVDPTGAVRAEQHAPFPPHMDRVEHIVALVESCRALAKGPLHLAVVGVPGIVTADGGIRDDQGPDGGVFRSALSTLLGCPVRVENDVNLAALAELTSGAGAQLASFVLMLFDDGLGGGIVIDGALHRGFAGVAGEIMYLPQTPLPVGAPVLSDEVVGDLALVHGRDPQATVDQHLDAAAGGDEAALAMAAEMGRRITLAAGSVALIVDPEAFILAGTAAHPVLVDSVRKVADAFAAQLPMRFLVSEFGPEAPLVGAIGEATSALRAAVFTSIVPDRSGR</sequence>
<dbReference type="AlphaFoldDB" id="A0A0M2HWJ2"/>
<dbReference type="PANTHER" id="PTHR18964">
    <property type="entry name" value="ROK (REPRESSOR, ORF, KINASE) FAMILY"/>
    <property type="match status" value="1"/>
</dbReference>
<dbReference type="SUPFAM" id="SSF46785">
    <property type="entry name" value="Winged helix' DNA-binding domain"/>
    <property type="match status" value="1"/>
</dbReference>
<dbReference type="PATRIC" id="fig|273678.4.peg.970"/>
<dbReference type="InterPro" id="IPR043129">
    <property type="entry name" value="ATPase_NBD"/>
</dbReference>